<evidence type="ECO:0000313" key="6">
    <source>
        <dbReference type="EMBL" id="PRY20785.1"/>
    </source>
</evidence>
<dbReference type="PANTHER" id="PTHR30055:SF238">
    <property type="entry name" value="MYCOFACTOCIN BIOSYNTHESIS TRANSCRIPTIONAL REGULATOR MFTR-RELATED"/>
    <property type="match status" value="1"/>
</dbReference>
<dbReference type="PRINTS" id="PR00455">
    <property type="entry name" value="HTHTETR"/>
</dbReference>
<name>A0A2T0RHY8_9ACTN</name>
<evidence type="ECO:0000313" key="7">
    <source>
        <dbReference type="Proteomes" id="UP000239209"/>
    </source>
</evidence>
<evidence type="ECO:0000259" key="5">
    <source>
        <dbReference type="PROSITE" id="PS50977"/>
    </source>
</evidence>
<dbReference type="InterPro" id="IPR001647">
    <property type="entry name" value="HTH_TetR"/>
</dbReference>
<proteinExistence type="predicted"/>
<organism evidence="6 7">
    <name type="scientific">Pseudosporangium ferrugineum</name>
    <dbReference type="NCBI Taxonomy" id="439699"/>
    <lineage>
        <taxon>Bacteria</taxon>
        <taxon>Bacillati</taxon>
        <taxon>Actinomycetota</taxon>
        <taxon>Actinomycetes</taxon>
        <taxon>Micromonosporales</taxon>
        <taxon>Micromonosporaceae</taxon>
        <taxon>Pseudosporangium</taxon>
    </lineage>
</organism>
<dbReference type="EMBL" id="PVZG01000022">
    <property type="protein sequence ID" value="PRY20785.1"/>
    <property type="molecule type" value="Genomic_DNA"/>
</dbReference>
<keyword evidence="2 4" id="KW-0238">DNA-binding</keyword>
<evidence type="ECO:0000256" key="3">
    <source>
        <dbReference type="ARBA" id="ARBA00023163"/>
    </source>
</evidence>
<dbReference type="AlphaFoldDB" id="A0A2T0RHY8"/>
<accession>A0A2T0RHY8</accession>
<feature type="domain" description="HTH tetR-type" evidence="5">
    <location>
        <begin position="6"/>
        <end position="66"/>
    </location>
</feature>
<dbReference type="OrthoDB" id="4746440at2"/>
<evidence type="ECO:0000256" key="2">
    <source>
        <dbReference type="ARBA" id="ARBA00023125"/>
    </source>
</evidence>
<feature type="DNA-binding region" description="H-T-H motif" evidence="4">
    <location>
        <begin position="29"/>
        <end position="48"/>
    </location>
</feature>
<dbReference type="GO" id="GO:0003700">
    <property type="term" value="F:DNA-binding transcription factor activity"/>
    <property type="evidence" value="ECO:0007669"/>
    <property type="project" value="TreeGrafter"/>
</dbReference>
<protein>
    <submittedName>
        <fullName evidence="6">TetR family transcriptional regulator</fullName>
    </submittedName>
</protein>
<reference evidence="6 7" key="1">
    <citation type="submission" date="2018-03" db="EMBL/GenBank/DDBJ databases">
        <title>Genomic Encyclopedia of Archaeal and Bacterial Type Strains, Phase II (KMG-II): from individual species to whole genera.</title>
        <authorList>
            <person name="Goeker M."/>
        </authorList>
    </citation>
    <scope>NUCLEOTIDE SEQUENCE [LARGE SCALE GENOMIC DNA]</scope>
    <source>
        <strain evidence="6 7">DSM 45348</strain>
    </source>
</reference>
<keyword evidence="7" id="KW-1185">Reference proteome</keyword>
<dbReference type="GO" id="GO:0000976">
    <property type="term" value="F:transcription cis-regulatory region binding"/>
    <property type="evidence" value="ECO:0007669"/>
    <property type="project" value="TreeGrafter"/>
</dbReference>
<dbReference type="RefSeq" id="WP_106130441.1">
    <property type="nucleotide sequence ID" value="NZ_PVZG01000022.1"/>
</dbReference>
<dbReference type="SUPFAM" id="SSF46689">
    <property type="entry name" value="Homeodomain-like"/>
    <property type="match status" value="1"/>
</dbReference>
<keyword evidence="3" id="KW-0804">Transcription</keyword>
<dbReference type="PROSITE" id="PS50977">
    <property type="entry name" value="HTH_TETR_2"/>
    <property type="match status" value="1"/>
</dbReference>
<dbReference type="InterPro" id="IPR050109">
    <property type="entry name" value="HTH-type_TetR-like_transc_reg"/>
</dbReference>
<dbReference type="Pfam" id="PF00440">
    <property type="entry name" value="TetR_N"/>
    <property type="match status" value="1"/>
</dbReference>
<dbReference type="PANTHER" id="PTHR30055">
    <property type="entry name" value="HTH-TYPE TRANSCRIPTIONAL REGULATOR RUTR"/>
    <property type="match status" value="1"/>
</dbReference>
<evidence type="ECO:0000256" key="1">
    <source>
        <dbReference type="ARBA" id="ARBA00023015"/>
    </source>
</evidence>
<comment type="caution">
    <text evidence="6">The sequence shown here is derived from an EMBL/GenBank/DDBJ whole genome shotgun (WGS) entry which is preliminary data.</text>
</comment>
<dbReference type="InterPro" id="IPR009057">
    <property type="entry name" value="Homeodomain-like_sf"/>
</dbReference>
<dbReference type="Proteomes" id="UP000239209">
    <property type="component" value="Unassembled WGS sequence"/>
</dbReference>
<evidence type="ECO:0000256" key="4">
    <source>
        <dbReference type="PROSITE-ProRule" id="PRU00335"/>
    </source>
</evidence>
<keyword evidence="1" id="KW-0805">Transcription regulation</keyword>
<sequence length="189" mass="20325">MPRWEPNAAGRLQQAAIDLFTAQGYERTTVAEIAARAGVTERTFFNHFSHKRDVLFGPNSDRLTRVTAREIAASPAGTTPLTAVLHGLRAAAGEVLDGLQEPAARRRGIIEATPELQEREESKRAALAAAMAGALRDRGVDDTTARLAAGIGLLVHQTAEHRWTEPGAPDSLPTLLTEAMTALRTIIDT</sequence>
<dbReference type="Gene3D" id="1.10.357.10">
    <property type="entry name" value="Tetracycline Repressor, domain 2"/>
    <property type="match status" value="1"/>
</dbReference>
<gene>
    <name evidence="6" type="ORF">CLV70_12224</name>
</gene>